<proteinExistence type="predicted"/>
<name>A0A5E4QMY1_9NEOP</name>
<feature type="domain" description="C2H2-type" evidence="8">
    <location>
        <begin position="452"/>
        <end position="479"/>
    </location>
</feature>
<dbReference type="Pfam" id="PF12874">
    <property type="entry name" value="zf-met"/>
    <property type="match status" value="1"/>
</dbReference>
<dbReference type="Gene3D" id="3.30.160.60">
    <property type="entry name" value="Classic Zinc Finger"/>
    <property type="match status" value="6"/>
</dbReference>
<comment type="subcellular location">
    <subcellularLocation>
        <location evidence="1">Nucleus</location>
    </subcellularLocation>
</comment>
<keyword evidence="3" id="KW-0677">Repeat</keyword>
<evidence type="ECO:0000256" key="3">
    <source>
        <dbReference type="ARBA" id="ARBA00022737"/>
    </source>
</evidence>
<protein>
    <recommendedName>
        <fullName evidence="8">C2H2-type domain-containing protein</fullName>
    </recommendedName>
</protein>
<dbReference type="FunFam" id="3.30.160.60:FF:002343">
    <property type="entry name" value="Zinc finger protein 33A"/>
    <property type="match status" value="1"/>
</dbReference>
<dbReference type="GO" id="GO:0000978">
    <property type="term" value="F:RNA polymerase II cis-regulatory region sequence-specific DNA binding"/>
    <property type="evidence" value="ECO:0007669"/>
    <property type="project" value="TreeGrafter"/>
</dbReference>
<evidence type="ECO:0000313" key="10">
    <source>
        <dbReference type="Proteomes" id="UP000324832"/>
    </source>
</evidence>
<dbReference type="Proteomes" id="UP000324832">
    <property type="component" value="Unassembled WGS sequence"/>
</dbReference>
<evidence type="ECO:0000313" key="9">
    <source>
        <dbReference type="EMBL" id="VVC99038.1"/>
    </source>
</evidence>
<dbReference type="InterPro" id="IPR013087">
    <property type="entry name" value="Znf_C2H2_type"/>
</dbReference>
<dbReference type="AlphaFoldDB" id="A0A5E4QMY1"/>
<reference evidence="9 10" key="1">
    <citation type="submission" date="2017-07" db="EMBL/GenBank/DDBJ databases">
        <authorList>
            <person name="Talla V."/>
            <person name="Backstrom N."/>
        </authorList>
    </citation>
    <scope>NUCLEOTIDE SEQUENCE [LARGE SCALE GENOMIC DNA]</scope>
</reference>
<organism evidence="9 10">
    <name type="scientific">Leptidea sinapis</name>
    <dbReference type="NCBI Taxonomy" id="189913"/>
    <lineage>
        <taxon>Eukaryota</taxon>
        <taxon>Metazoa</taxon>
        <taxon>Ecdysozoa</taxon>
        <taxon>Arthropoda</taxon>
        <taxon>Hexapoda</taxon>
        <taxon>Insecta</taxon>
        <taxon>Pterygota</taxon>
        <taxon>Neoptera</taxon>
        <taxon>Endopterygota</taxon>
        <taxon>Lepidoptera</taxon>
        <taxon>Glossata</taxon>
        <taxon>Ditrysia</taxon>
        <taxon>Papilionoidea</taxon>
        <taxon>Pieridae</taxon>
        <taxon>Dismorphiinae</taxon>
        <taxon>Leptidea</taxon>
    </lineage>
</organism>
<keyword evidence="5" id="KW-0862">Zinc</keyword>
<evidence type="ECO:0000256" key="5">
    <source>
        <dbReference type="ARBA" id="ARBA00022833"/>
    </source>
</evidence>
<dbReference type="Pfam" id="PF00096">
    <property type="entry name" value="zf-C2H2"/>
    <property type="match status" value="1"/>
</dbReference>
<feature type="domain" description="C2H2-type" evidence="8">
    <location>
        <begin position="236"/>
        <end position="259"/>
    </location>
</feature>
<evidence type="ECO:0000256" key="6">
    <source>
        <dbReference type="ARBA" id="ARBA00023242"/>
    </source>
</evidence>
<feature type="domain" description="C2H2-type" evidence="8">
    <location>
        <begin position="423"/>
        <end position="450"/>
    </location>
</feature>
<evidence type="ECO:0000256" key="4">
    <source>
        <dbReference type="ARBA" id="ARBA00022771"/>
    </source>
</evidence>
<dbReference type="EMBL" id="FZQP02003923">
    <property type="protein sequence ID" value="VVC99038.1"/>
    <property type="molecule type" value="Genomic_DNA"/>
</dbReference>
<dbReference type="PANTHER" id="PTHR24376">
    <property type="entry name" value="ZINC FINGER PROTEIN"/>
    <property type="match status" value="1"/>
</dbReference>
<evidence type="ECO:0000256" key="7">
    <source>
        <dbReference type="PROSITE-ProRule" id="PRU00042"/>
    </source>
</evidence>
<accession>A0A5E4QMY1</accession>
<dbReference type="GO" id="GO:0001228">
    <property type="term" value="F:DNA-binding transcription activator activity, RNA polymerase II-specific"/>
    <property type="evidence" value="ECO:0007669"/>
    <property type="project" value="TreeGrafter"/>
</dbReference>
<evidence type="ECO:0000256" key="2">
    <source>
        <dbReference type="ARBA" id="ARBA00022723"/>
    </source>
</evidence>
<dbReference type="PANTHER" id="PTHR24376:SF235">
    <property type="entry name" value="C2H2-TYPE DOMAIN-CONTAINING PROTEIN"/>
    <property type="match status" value="1"/>
</dbReference>
<dbReference type="SUPFAM" id="SSF57667">
    <property type="entry name" value="beta-beta-alpha zinc fingers"/>
    <property type="match status" value="3"/>
</dbReference>
<keyword evidence="4 7" id="KW-0863">Zinc-finger</keyword>
<dbReference type="GO" id="GO:0008270">
    <property type="term" value="F:zinc ion binding"/>
    <property type="evidence" value="ECO:0007669"/>
    <property type="project" value="UniProtKB-KW"/>
</dbReference>
<sequence length="540" mass="63537">TSNLTKVVNINSYDCSLVYNDANETIKQLKFEEHYSSDVEYKSVDTIENNIDINDDDAIINNEHPLFLEIDTDNTSRHTTSKDSNVEQNGVNVSQKWDDIRILWRGRKRRPRARTGFKDSLEDKFVITDLTYEEQLAEVHKRRESANYKNSTYRCTLCFKGFLDEDAFKAHMMRHTRECGEYECGICKVHYKTLAKLYKHISGVHLMRYSCKRCPFTTLHIALARSHDRWHDGKKFHCQHCSQEFNTLTTYMSHLRIKHPTDFVCELCGYSFVSEKGKYQHRSLKHRLDDFQIPDDGPRCEKCNIQFRSDEAYEKHISVSLRHTAAPVANEYRKPSLRKKGIRLAGFRRERVLEEPLSCEQCDVQLNSVHEYNAHFRREHPDKNRTVYPTIKAPCMCEICGRIFQSRAVLRDHRWTHTGETPFRCTDCGKTFSSRKQLVVHEHVHTDERKTFQCGLCAREFSTRGNCRRHMSVHTTVRPHQCELCGKCFKTPHEKKSHCDYVHLKKPWPRKSRGKLNVKDTVKMETDDMTCASEMDYKEE</sequence>
<evidence type="ECO:0000256" key="1">
    <source>
        <dbReference type="ARBA" id="ARBA00004123"/>
    </source>
</evidence>
<dbReference type="GO" id="GO:0005634">
    <property type="term" value="C:nucleus"/>
    <property type="evidence" value="ECO:0007669"/>
    <property type="project" value="UniProtKB-SubCell"/>
</dbReference>
<feature type="domain" description="C2H2-type" evidence="8">
    <location>
        <begin position="395"/>
        <end position="422"/>
    </location>
</feature>
<dbReference type="SMART" id="SM00355">
    <property type="entry name" value="ZnF_C2H2"/>
    <property type="match status" value="11"/>
</dbReference>
<feature type="domain" description="C2H2-type" evidence="8">
    <location>
        <begin position="480"/>
        <end position="503"/>
    </location>
</feature>
<keyword evidence="6" id="KW-0539">Nucleus</keyword>
<evidence type="ECO:0000259" key="8">
    <source>
        <dbReference type="PROSITE" id="PS50157"/>
    </source>
</evidence>
<feature type="domain" description="C2H2-type" evidence="8">
    <location>
        <begin position="153"/>
        <end position="180"/>
    </location>
</feature>
<gene>
    <name evidence="9" type="ORF">LSINAPIS_LOCUS9987</name>
</gene>
<dbReference type="InterPro" id="IPR036236">
    <property type="entry name" value="Znf_C2H2_sf"/>
</dbReference>
<dbReference type="PROSITE" id="PS00028">
    <property type="entry name" value="ZINC_FINGER_C2H2_1"/>
    <property type="match status" value="8"/>
</dbReference>
<feature type="non-terminal residue" evidence="9">
    <location>
        <position position="1"/>
    </location>
</feature>
<dbReference type="PROSITE" id="PS50157">
    <property type="entry name" value="ZINC_FINGER_C2H2_2"/>
    <property type="match status" value="6"/>
</dbReference>
<keyword evidence="2" id="KW-0479">Metal-binding</keyword>
<keyword evidence="10" id="KW-1185">Reference proteome</keyword>